<dbReference type="EMBL" id="CP030759">
    <property type="protein sequence ID" value="AXA35288.1"/>
    <property type="molecule type" value="Genomic_DNA"/>
</dbReference>
<dbReference type="InterPro" id="IPR055259">
    <property type="entry name" value="YkvP/CgeB_Glyco_trans-like"/>
</dbReference>
<protein>
    <submittedName>
        <fullName evidence="2">Glycosyltransferase</fullName>
    </submittedName>
</protein>
<keyword evidence="2" id="KW-0808">Transferase</keyword>
<evidence type="ECO:0000259" key="1">
    <source>
        <dbReference type="Pfam" id="PF13524"/>
    </source>
</evidence>
<dbReference type="Pfam" id="PF13524">
    <property type="entry name" value="Glyco_trans_1_2"/>
    <property type="match status" value="1"/>
</dbReference>
<proteinExistence type="predicted"/>
<dbReference type="PANTHER" id="PTHR12526">
    <property type="entry name" value="GLYCOSYLTRANSFERASE"/>
    <property type="match status" value="1"/>
</dbReference>
<dbReference type="AlphaFoldDB" id="A0A2Z4Y353"/>
<accession>A0A2Z4Y353</accession>
<reference evidence="2 3" key="1">
    <citation type="submission" date="2018-05" db="EMBL/GenBank/DDBJ databases">
        <title>A metagenomic window into the 2 km-deep terrestrial subsurface aquifer revealed taxonomically and functionally diverse microbial community comprising novel uncultured bacterial lineages.</title>
        <authorList>
            <person name="Kadnikov V.V."/>
            <person name="Mardanov A.V."/>
            <person name="Beletsky A.V."/>
            <person name="Banks D."/>
            <person name="Pimenov N.V."/>
            <person name="Frank Y.A."/>
            <person name="Karnachuk O.V."/>
            <person name="Ravin N.V."/>
        </authorList>
    </citation>
    <scope>NUCLEOTIDE SEQUENCE [LARGE SCALE GENOMIC DNA]</scope>
    <source>
        <strain evidence="2">BY</strain>
    </source>
</reference>
<dbReference type="Gene3D" id="3.40.50.2000">
    <property type="entry name" value="Glycogen Phosphorylase B"/>
    <property type="match status" value="1"/>
</dbReference>
<dbReference type="PANTHER" id="PTHR12526:SF630">
    <property type="entry name" value="GLYCOSYLTRANSFERASE"/>
    <property type="match status" value="1"/>
</dbReference>
<dbReference type="SUPFAM" id="SSF53756">
    <property type="entry name" value="UDP-Glycosyltransferase/glycogen phosphorylase"/>
    <property type="match status" value="1"/>
</dbReference>
<dbReference type="GO" id="GO:0016740">
    <property type="term" value="F:transferase activity"/>
    <property type="evidence" value="ECO:0007669"/>
    <property type="project" value="UniProtKB-KW"/>
</dbReference>
<dbReference type="Gene3D" id="3.40.50.11010">
    <property type="match status" value="1"/>
</dbReference>
<sequence>MTKETMVSSLRRIFELAVSLPRVALEALRLWWIGQRQAEDYYRCAAQAVELNNPYPAECVWIVSEVMWDEVWQRPQELARRLSRESVVVYISPVQLHRYLFSLRNRWRPFRAEGSCLVLSPLIFPLHYRFAPIYALNCVMMAWLLRSWLPKSLRVRVVCNSPFAWPFLTRLFFPSGKRSPNLARLLYDVIDDFPSFEWAPSYARALEEQFLTKADVVTTGTYELWNMHRVQRPDAEFIQCGVDFELFNRPAGPMPEDLAGLPQPMIGYWGSISDRLDFRLLEKLARQLPQASLVLIGPVRTSLPLPQAPNIYYLGLKPHEELPRYAQHFSVGLIPFLVNEATEKLNPVKTLEYLAAGIPVVSTELPDIIRFFSHAVIVARDADDFIAKVREAIDSPDLDRIRAGIAMAQNASWDYLAKRFATRLFGSDSATMAVSAEGVQGGEQ</sequence>
<name>A0A2Z4Y353_SUMC1</name>
<feature type="domain" description="Spore protein YkvP/CgeB glycosyl transferase-like" evidence="1">
    <location>
        <begin position="279"/>
        <end position="408"/>
    </location>
</feature>
<dbReference type="Proteomes" id="UP000262583">
    <property type="component" value="Chromosome"/>
</dbReference>
<gene>
    <name evidence="2" type="ORF">BRCON_0511</name>
</gene>
<evidence type="ECO:0000313" key="3">
    <source>
        <dbReference type="Proteomes" id="UP000262583"/>
    </source>
</evidence>
<dbReference type="KEGG" id="schv:BRCON_0511"/>
<evidence type="ECO:0000313" key="2">
    <source>
        <dbReference type="EMBL" id="AXA35288.1"/>
    </source>
</evidence>
<organism evidence="2 3">
    <name type="scientific">Sumerlaea chitinivorans</name>
    <dbReference type="NCBI Taxonomy" id="2250252"/>
    <lineage>
        <taxon>Bacteria</taxon>
        <taxon>Candidatus Sumerlaeota</taxon>
        <taxon>Candidatus Sumerlaeia</taxon>
        <taxon>Candidatus Sumerlaeales</taxon>
        <taxon>Candidatus Sumerlaeaceae</taxon>
        <taxon>Candidatus Sumerlaea</taxon>
    </lineage>
</organism>